<evidence type="ECO:0000313" key="2">
    <source>
        <dbReference type="Proteomes" id="UP000625551"/>
    </source>
</evidence>
<dbReference type="Pfam" id="PF10117">
    <property type="entry name" value="McrBC"/>
    <property type="match status" value="1"/>
</dbReference>
<proteinExistence type="predicted"/>
<dbReference type="Proteomes" id="UP000625551">
    <property type="component" value="Unassembled WGS sequence"/>
</dbReference>
<evidence type="ECO:0008006" key="3">
    <source>
        <dbReference type="Google" id="ProtNLM"/>
    </source>
</evidence>
<gene>
    <name evidence="1" type="ORF">H9Q13_16730</name>
</gene>
<dbReference type="RefSeq" id="WP_191184951.1">
    <property type="nucleotide sequence ID" value="NZ_JACXAJ010000011.1"/>
</dbReference>
<dbReference type="EMBL" id="JACXAJ010000011">
    <property type="protein sequence ID" value="MBD1398819.1"/>
    <property type="molecule type" value="Genomic_DNA"/>
</dbReference>
<evidence type="ECO:0000313" key="1">
    <source>
        <dbReference type="EMBL" id="MBD1398819.1"/>
    </source>
</evidence>
<name>A0ABR7XKJ7_9BACT</name>
<sequence>MFKNGSRSKIKTDIVINKDRDDCVVLDTKWKNLNGYNPFPDDLRQMYVYHQYYNAKKVAWCIPIQTIT</sequence>
<protein>
    <recommendedName>
        <fullName evidence="3">PD-(D/E)XK endonuclease-like domain-containing protein</fullName>
    </recommendedName>
</protein>
<accession>A0ABR7XKJ7</accession>
<comment type="caution">
    <text evidence="1">The sequence shown here is derived from an EMBL/GenBank/DDBJ whole genome shotgun (WGS) entry which is preliminary data.</text>
</comment>
<dbReference type="InterPro" id="IPR019292">
    <property type="entry name" value="McrC"/>
</dbReference>
<organism evidence="1 2">
    <name type="scientific">Pontibacter aquaedesilientis</name>
    <dbReference type="NCBI Taxonomy" id="2766980"/>
    <lineage>
        <taxon>Bacteria</taxon>
        <taxon>Pseudomonadati</taxon>
        <taxon>Bacteroidota</taxon>
        <taxon>Cytophagia</taxon>
        <taxon>Cytophagales</taxon>
        <taxon>Hymenobacteraceae</taxon>
        <taxon>Pontibacter</taxon>
    </lineage>
</organism>
<reference evidence="1 2" key="1">
    <citation type="submission" date="2020-09" db="EMBL/GenBank/DDBJ databases">
        <title>Genome sequencing and assembly of Pontibacter sp.</title>
        <authorList>
            <person name="Chhetri G."/>
        </authorList>
    </citation>
    <scope>NUCLEOTIDE SEQUENCE [LARGE SCALE GENOMIC DNA]</scope>
    <source>
        <strain evidence="1 2">JH31</strain>
    </source>
</reference>
<keyword evidence="2" id="KW-1185">Reference proteome</keyword>